<evidence type="ECO:0000313" key="4">
    <source>
        <dbReference type="EMBL" id="ALL13295.1"/>
    </source>
</evidence>
<dbReference type="GO" id="GO:0003677">
    <property type="term" value="F:DNA binding"/>
    <property type="evidence" value="ECO:0007669"/>
    <property type="project" value="UniProtKB-UniRule"/>
</dbReference>
<dbReference type="Pfam" id="PF00440">
    <property type="entry name" value="TetR_N"/>
    <property type="match status" value="1"/>
</dbReference>
<reference evidence="4 5" key="1">
    <citation type="submission" date="2015-10" db="EMBL/GenBank/DDBJ databases">
        <title>Conservation of the essential genome among Caulobacter and Brevundimonas species.</title>
        <authorList>
            <person name="Scott D."/>
            <person name="Ely B."/>
        </authorList>
    </citation>
    <scope>NUCLEOTIDE SEQUENCE [LARGE SCALE GENOMIC DNA]</scope>
    <source>
        <strain evidence="4 5">CB4</strain>
    </source>
</reference>
<dbReference type="STRING" id="69395.AQ619_07975"/>
<dbReference type="Gene3D" id="1.10.357.10">
    <property type="entry name" value="Tetracycline Repressor, domain 2"/>
    <property type="match status" value="1"/>
</dbReference>
<evidence type="ECO:0000256" key="2">
    <source>
        <dbReference type="PROSITE-ProRule" id="PRU00335"/>
    </source>
</evidence>
<organism evidence="4 5">
    <name type="scientific">Caulobacter henricii</name>
    <dbReference type="NCBI Taxonomy" id="69395"/>
    <lineage>
        <taxon>Bacteria</taxon>
        <taxon>Pseudomonadati</taxon>
        <taxon>Pseudomonadota</taxon>
        <taxon>Alphaproteobacteria</taxon>
        <taxon>Caulobacterales</taxon>
        <taxon>Caulobacteraceae</taxon>
        <taxon>Caulobacter</taxon>
    </lineage>
</organism>
<evidence type="ECO:0000259" key="3">
    <source>
        <dbReference type="PROSITE" id="PS50977"/>
    </source>
</evidence>
<dbReference type="Proteomes" id="UP000056905">
    <property type="component" value="Chromosome"/>
</dbReference>
<feature type="DNA-binding region" description="H-T-H motif" evidence="2">
    <location>
        <begin position="37"/>
        <end position="56"/>
    </location>
</feature>
<sequence>MTLKPAAPKGAKRARTRDALLVSAQTLLMEQNASALGLRQITDHAGLVHASFYTHFPDVTALIEDLAELLAASHAAAMLGLGVGLADPATRFARITRQSLRIIGQKTGLGRLMFDVGLPAGGLGAELRLRLHQDIAEGVQLGLFKADDLEITASLVAGAISGLALDLHRGALPLESIDDATERLLILLGVDGDLARRLAHEPVDFPAPRPMPMRWLDLPQRPTPDLGETP</sequence>
<dbReference type="InterPro" id="IPR009057">
    <property type="entry name" value="Homeodomain-like_sf"/>
</dbReference>
<feature type="domain" description="HTH tetR-type" evidence="3">
    <location>
        <begin position="14"/>
        <end position="74"/>
    </location>
</feature>
<accession>A0A0P0NZC3</accession>
<gene>
    <name evidence="4" type="ORF">AQ619_07975</name>
</gene>
<keyword evidence="5" id="KW-1185">Reference proteome</keyword>
<name>A0A0P0NZC3_9CAUL</name>
<evidence type="ECO:0000256" key="1">
    <source>
        <dbReference type="ARBA" id="ARBA00023125"/>
    </source>
</evidence>
<dbReference type="AlphaFoldDB" id="A0A0P0NZC3"/>
<proteinExistence type="predicted"/>
<protein>
    <recommendedName>
        <fullName evidence="3">HTH tetR-type domain-containing protein</fullName>
    </recommendedName>
</protein>
<dbReference type="SUPFAM" id="SSF46689">
    <property type="entry name" value="Homeodomain-like"/>
    <property type="match status" value="1"/>
</dbReference>
<dbReference type="InterPro" id="IPR001647">
    <property type="entry name" value="HTH_TetR"/>
</dbReference>
<dbReference type="EMBL" id="CP013002">
    <property type="protein sequence ID" value="ALL13295.1"/>
    <property type="molecule type" value="Genomic_DNA"/>
</dbReference>
<dbReference type="RefSeq" id="WP_062146158.1">
    <property type="nucleotide sequence ID" value="NZ_CP013002.1"/>
</dbReference>
<evidence type="ECO:0000313" key="5">
    <source>
        <dbReference type="Proteomes" id="UP000056905"/>
    </source>
</evidence>
<dbReference type="KEGG" id="chq:AQ619_07975"/>
<dbReference type="PROSITE" id="PS50977">
    <property type="entry name" value="HTH_TETR_2"/>
    <property type="match status" value="1"/>
</dbReference>
<keyword evidence="1 2" id="KW-0238">DNA-binding</keyword>